<dbReference type="Proteomes" id="UP001341135">
    <property type="component" value="Chromosome"/>
</dbReference>
<dbReference type="EMBL" id="AP028907">
    <property type="protein sequence ID" value="BES81635.1"/>
    <property type="molecule type" value="Genomic_DNA"/>
</dbReference>
<proteinExistence type="predicted"/>
<protein>
    <submittedName>
        <fullName evidence="1">Uncharacterized protein</fullName>
    </submittedName>
</protein>
<evidence type="ECO:0000313" key="1">
    <source>
        <dbReference type="EMBL" id="BES81635.1"/>
    </source>
</evidence>
<name>A0ABN6ZSR3_9CREN</name>
<gene>
    <name evidence="1" type="ORF">PABY_12020</name>
</gene>
<sequence length="52" mass="5910">MGCVLGVCSWPLRDVDSLVEWLRLLGGLRVFWAKPVRETTVLWEEPLILGAE</sequence>
<organism evidence="1 2">
    <name type="scientific">Pyrodictium abyssi</name>
    <dbReference type="NCBI Taxonomy" id="54256"/>
    <lineage>
        <taxon>Archaea</taxon>
        <taxon>Thermoproteota</taxon>
        <taxon>Thermoprotei</taxon>
        <taxon>Desulfurococcales</taxon>
        <taxon>Pyrodictiaceae</taxon>
        <taxon>Pyrodictium</taxon>
    </lineage>
</organism>
<reference evidence="1 2" key="1">
    <citation type="submission" date="2023-09" db="EMBL/GenBank/DDBJ databases">
        <title>Pyrofollis japonicus gen. nov. sp. nov., a novel member of the family Pyrodictiaceae isolated from the Iheya North hydrothermal field.</title>
        <authorList>
            <person name="Miyazaki U."/>
            <person name="Sanari M."/>
            <person name="Tame A."/>
            <person name="Kitajima M."/>
            <person name="Okamoto A."/>
            <person name="Sawayama S."/>
            <person name="Miyazaki J."/>
            <person name="Takai K."/>
            <person name="Nakagawa S."/>
        </authorList>
    </citation>
    <scope>NUCLEOTIDE SEQUENCE [LARGE SCALE GENOMIC DNA]</scope>
    <source>
        <strain evidence="1 2">AV2</strain>
    </source>
</reference>
<keyword evidence="2" id="KW-1185">Reference proteome</keyword>
<accession>A0ABN6ZSR3</accession>
<evidence type="ECO:0000313" key="2">
    <source>
        <dbReference type="Proteomes" id="UP001341135"/>
    </source>
</evidence>